<dbReference type="Gene3D" id="3.40.50.300">
    <property type="entry name" value="P-loop containing nucleotide triphosphate hydrolases"/>
    <property type="match status" value="1"/>
</dbReference>
<dbReference type="OrthoDB" id="448448at2759"/>
<dbReference type="InterPro" id="IPR038718">
    <property type="entry name" value="SNF2-like_sf"/>
</dbReference>
<keyword evidence="5" id="KW-0479">Metal-binding</keyword>
<dbReference type="InterPro" id="IPR027417">
    <property type="entry name" value="P-loop_NTPase"/>
</dbReference>
<keyword evidence="3" id="KW-0347">Helicase</keyword>
<protein>
    <submittedName>
        <fullName evidence="11">Unnamed protein product</fullName>
    </submittedName>
</protein>
<keyword evidence="2" id="KW-0378">Hydrolase</keyword>
<dbReference type="InterPro" id="IPR001810">
    <property type="entry name" value="F-box_dom"/>
</dbReference>
<evidence type="ECO:0000256" key="6">
    <source>
        <dbReference type="SAM" id="MobiDB-lite"/>
    </source>
</evidence>
<evidence type="ECO:0000313" key="11">
    <source>
        <dbReference type="EMBL" id="GMF09838.1"/>
    </source>
</evidence>
<dbReference type="Gene3D" id="3.30.40.10">
    <property type="entry name" value="Zinc/RING finger domain, C3HC4 (zinc finger)"/>
    <property type="match status" value="1"/>
</dbReference>
<evidence type="ECO:0000259" key="7">
    <source>
        <dbReference type="PROSITE" id="PS50089"/>
    </source>
</evidence>
<evidence type="ECO:0000259" key="9">
    <source>
        <dbReference type="PROSITE" id="PS51192"/>
    </source>
</evidence>
<dbReference type="GO" id="GO:0016787">
    <property type="term" value="F:hydrolase activity"/>
    <property type="evidence" value="ECO:0007669"/>
    <property type="project" value="UniProtKB-KW"/>
</dbReference>
<dbReference type="PROSITE" id="PS50181">
    <property type="entry name" value="FBOX"/>
    <property type="match status" value="1"/>
</dbReference>
<feature type="domain" description="Helicase C-terminal" evidence="10">
    <location>
        <begin position="929"/>
        <end position="1069"/>
    </location>
</feature>
<name>A0A9W6TAW7_9STRA</name>
<feature type="region of interest" description="Disordered" evidence="6">
    <location>
        <begin position="1245"/>
        <end position="1268"/>
    </location>
</feature>
<keyword evidence="5" id="KW-0862">Zinc</keyword>
<dbReference type="GO" id="GO:0008270">
    <property type="term" value="F:zinc ion binding"/>
    <property type="evidence" value="ECO:0007669"/>
    <property type="project" value="UniProtKB-KW"/>
</dbReference>
<dbReference type="GO" id="GO:0008094">
    <property type="term" value="F:ATP-dependent activity, acting on DNA"/>
    <property type="evidence" value="ECO:0007669"/>
    <property type="project" value="TreeGrafter"/>
</dbReference>
<dbReference type="Pfam" id="PF00271">
    <property type="entry name" value="Helicase_C"/>
    <property type="match status" value="1"/>
</dbReference>
<evidence type="ECO:0000256" key="5">
    <source>
        <dbReference type="PROSITE-ProRule" id="PRU00175"/>
    </source>
</evidence>
<dbReference type="Gene3D" id="3.40.50.10810">
    <property type="entry name" value="Tandem AAA-ATPase domain"/>
    <property type="match status" value="1"/>
</dbReference>
<dbReference type="CDD" id="cd18008">
    <property type="entry name" value="DEXDc_SHPRH-like"/>
    <property type="match status" value="1"/>
</dbReference>
<feature type="region of interest" description="Disordered" evidence="6">
    <location>
        <begin position="1053"/>
        <end position="1122"/>
    </location>
</feature>
<dbReference type="SUPFAM" id="SSF52540">
    <property type="entry name" value="P-loop containing nucleoside triphosphate hydrolases"/>
    <property type="match status" value="2"/>
</dbReference>
<feature type="region of interest" description="Disordered" evidence="6">
    <location>
        <begin position="392"/>
        <end position="423"/>
    </location>
</feature>
<dbReference type="PANTHER" id="PTHR45626">
    <property type="entry name" value="TRANSCRIPTION TERMINATION FACTOR 2-RELATED"/>
    <property type="match status" value="1"/>
</dbReference>
<dbReference type="PANTHER" id="PTHR45626:SF14">
    <property type="entry name" value="ATP-DEPENDENT DNA HELICASE (EUROFUNG)"/>
    <property type="match status" value="1"/>
</dbReference>
<feature type="compositionally biased region" description="Polar residues" evidence="6">
    <location>
        <begin position="872"/>
        <end position="883"/>
    </location>
</feature>
<dbReference type="EMBL" id="BSXW01000020">
    <property type="protein sequence ID" value="GMF09838.1"/>
    <property type="molecule type" value="Genomic_DNA"/>
</dbReference>
<dbReference type="PROSITE" id="PS51194">
    <property type="entry name" value="HELICASE_CTER"/>
    <property type="match status" value="1"/>
</dbReference>
<feature type="domain" description="Helicase ATP-binding" evidence="9">
    <location>
        <begin position="358"/>
        <end position="591"/>
    </location>
</feature>
<reference evidence="11" key="1">
    <citation type="submission" date="2023-04" db="EMBL/GenBank/DDBJ databases">
        <title>Phytophthora lilii NBRC 32176.</title>
        <authorList>
            <person name="Ichikawa N."/>
            <person name="Sato H."/>
            <person name="Tonouchi N."/>
        </authorList>
    </citation>
    <scope>NUCLEOTIDE SEQUENCE</scope>
    <source>
        <strain evidence="11">NBRC 32176</strain>
    </source>
</reference>
<keyword evidence="4" id="KW-0067">ATP-binding</keyword>
<dbReference type="GO" id="GO:0005524">
    <property type="term" value="F:ATP binding"/>
    <property type="evidence" value="ECO:0007669"/>
    <property type="project" value="UniProtKB-KW"/>
</dbReference>
<feature type="compositionally biased region" description="Acidic residues" evidence="6">
    <location>
        <begin position="1246"/>
        <end position="1268"/>
    </location>
</feature>
<feature type="region of interest" description="Disordered" evidence="6">
    <location>
        <begin position="852"/>
        <end position="887"/>
    </location>
</feature>
<dbReference type="CDD" id="cd16449">
    <property type="entry name" value="RING-HC"/>
    <property type="match status" value="1"/>
</dbReference>
<dbReference type="PROSITE" id="PS50089">
    <property type="entry name" value="ZF_RING_2"/>
    <property type="match status" value="1"/>
</dbReference>
<proteinExistence type="predicted"/>
<dbReference type="InterPro" id="IPR001841">
    <property type="entry name" value="Znf_RING"/>
</dbReference>
<gene>
    <name evidence="11" type="ORF">Plil01_000070700</name>
</gene>
<feature type="domain" description="F-box" evidence="8">
    <location>
        <begin position="256"/>
        <end position="308"/>
    </location>
</feature>
<dbReference type="InterPro" id="IPR014001">
    <property type="entry name" value="Helicase_ATP-bd"/>
</dbReference>
<accession>A0A9W6TAW7</accession>
<evidence type="ECO:0000259" key="8">
    <source>
        <dbReference type="PROSITE" id="PS50181"/>
    </source>
</evidence>
<dbReference type="CDD" id="cd18793">
    <property type="entry name" value="SF2_C_SNF"/>
    <property type="match status" value="1"/>
</dbReference>
<evidence type="ECO:0000256" key="4">
    <source>
        <dbReference type="ARBA" id="ARBA00022840"/>
    </source>
</evidence>
<dbReference type="InterPro" id="IPR049730">
    <property type="entry name" value="SNF2/RAD54-like_C"/>
</dbReference>
<dbReference type="InterPro" id="IPR000330">
    <property type="entry name" value="SNF2_N"/>
</dbReference>
<feature type="domain" description="RING-type" evidence="7">
    <location>
        <begin position="765"/>
        <end position="804"/>
    </location>
</feature>
<sequence>MLDDRCRMPLASFLQQHSLNLAQAMAHCAAAAGAAAAVGVDRTIDLLAPVYADVCQPMAACETRVPVTLQRTADDWIQLAFAGRGVRKDVACVNGASGCRCDYVRFLRALLVLTERQVVRVQATYVVATRAVGHAPVATLHLRVRVHEEAKRGTALKDFDFVLCHLQASVLSIVPRNEQAKKEAVNAALEDARNSSCHVVGCRLHPWDTAKAANRPKQKLNLPDVFHSLTSQMEVDQMEIRDDATYVARMMRLNKQVVLTDLPTNVLQSIVCLMNARDLASLSGVCSLFQHMAYEVVPGLNLVLYEHQRRGLKWMLRRETPSLTCTPQPHPFILSSESKSESATAIDLIEDRVIIYPHVTASDACGGMFCDEPGLGKTITMLALILRTKGQTTDNTPVDTHGPGGDTSRPGLRSSRSRGRSVNAEDLVSSGASLIVVPDPLVEHWKFQVEAHVAPGALRVFVDPGIDYKLPYNMDLAEYDVVITSFTRLAREWRLHRPTSALEERMPQRYGFEGPERYADGTLRGEVSSLLTVHWVRVIVDEGHKLGGQTPSDLMQLARLLCAERRWVMTGTPTPNTLQSADLRYMHGLLVFLRNLPYGNPDGQAWVKAIARPFERNEIVGFYRLQHLLSRIMMRHTKESIREMLPEPVRRTVFIDPTPSEYAQYNGVAAAVRANLVITNMDPNTPGSQHPDSLLNPINRKDALRVVSNLRSACCGGSAVKVSLAESSRLDTINMLSELNVDGDNMAIVIDYLRKVQLQGMVTECGCCKRKLQLLMIIPCGHLCCADCVEDRTQRVGPSCYLCNAVFDREAFQKLQPGFEFEMVEDVALETDNPNLNQNGRHGRVNQIQQLVNQDQRHNRNGAEPRGRGRNGNAQDVNGQNAPRQPRRALDLTRDIHFIDASKAFYAATRIKELKEEFILGNVNPTARSSRRQARYLKAIIFSQFKEHIWHTKVAFAQQGVPTADFIAGLSPEVRMKQLMRFRKDPNVNVLLLTEVGSHGLDLSFVTHIFLMDEIWDKSLEQQVISRAHRMGANQAVVVEQLWMRGSVESQMLRPHEADETQPELERKTSAMLASPSRIKTQEGDSPAKSPKKPNTGGGTMFTAPSKKRKRHRAADAPRKAAKGNKNTFLQRKLDYVLNNLRLLGEDIVAEAGQVRFFVEDEHKDIIRQAIHIMPNRGSRGITFSTASTPPPAQTLAVATPSSITVHPHPTVRRRVTFEDDPMQGSSPHVPMPRRPVQDSIIQLDDSSDEETKEEDEQDSQDSQDKDDIDAEMMALNARRRWAKRRSIIAALGSSDDEDDEVKPSPLKMMVGAMNHKNGTTLRYTDASSKAKAVSFTIIDDDDSDTESE</sequence>
<comment type="caution">
    <text evidence="11">The sequence shown here is derived from an EMBL/GenBank/DDBJ whole genome shotgun (WGS) entry which is preliminary data.</text>
</comment>
<dbReference type="GO" id="GO:0004386">
    <property type="term" value="F:helicase activity"/>
    <property type="evidence" value="ECO:0007669"/>
    <property type="project" value="UniProtKB-KW"/>
</dbReference>
<dbReference type="GO" id="GO:0005634">
    <property type="term" value="C:nucleus"/>
    <property type="evidence" value="ECO:0007669"/>
    <property type="project" value="TreeGrafter"/>
</dbReference>
<dbReference type="SUPFAM" id="SSF57850">
    <property type="entry name" value="RING/U-box"/>
    <property type="match status" value="1"/>
</dbReference>
<evidence type="ECO:0000256" key="3">
    <source>
        <dbReference type="ARBA" id="ARBA00022806"/>
    </source>
</evidence>
<organism evidence="11 12">
    <name type="scientific">Phytophthora lilii</name>
    <dbReference type="NCBI Taxonomy" id="2077276"/>
    <lineage>
        <taxon>Eukaryota</taxon>
        <taxon>Sar</taxon>
        <taxon>Stramenopiles</taxon>
        <taxon>Oomycota</taxon>
        <taxon>Peronosporomycetes</taxon>
        <taxon>Peronosporales</taxon>
        <taxon>Peronosporaceae</taxon>
        <taxon>Phytophthora</taxon>
    </lineage>
</organism>
<feature type="compositionally biased region" description="Basic and acidic residues" evidence="6">
    <location>
        <begin position="1054"/>
        <end position="1069"/>
    </location>
</feature>
<dbReference type="SUPFAM" id="SSF81383">
    <property type="entry name" value="F-box domain"/>
    <property type="match status" value="1"/>
</dbReference>
<evidence type="ECO:0000259" key="10">
    <source>
        <dbReference type="PROSITE" id="PS51194"/>
    </source>
</evidence>
<dbReference type="InterPro" id="IPR036047">
    <property type="entry name" value="F-box-like_dom_sf"/>
</dbReference>
<dbReference type="CDD" id="cd09917">
    <property type="entry name" value="F-box_SF"/>
    <property type="match status" value="1"/>
</dbReference>
<dbReference type="InterPro" id="IPR001650">
    <property type="entry name" value="Helicase_C-like"/>
</dbReference>
<evidence type="ECO:0000313" key="12">
    <source>
        <dbReference type="Proteomes" id="UP001165083"/>
    </source>
</evidence>
<keyword evidence="5" id="KW-0863">Zinc-finger</keyword>
<evidence type="ECO:0000256" key="2">
    <source>
        <dbReference type="ARBA" id="ARBA00022801"/>
    </source>
</evidence>
<feature type="compositionally biased region" description="Basic and acidic residues" evidence="6">
    <location>
        <begin position="855"/>
        <end position="867"/>
    </location>
</feature>
<dbReference type="SMART" id="SM00490">
    <property type="entry name" value="HELICc"/>
    <property type="match status" value="1"/>
</dbReference>
<dbReference type="InterPro" id="IPR013083">
    <property type="entry name" value="Znf_RING/FYVE/PHD"/>
</dbReference>
<dbReference type="Proteomes" id="UP001165083">
    <property type="component" value="Unassembled WGS sequence"/>
</dbReference>
<dbReference type="GO" id="GO:0006281">
    <property type="term" value="P:DNA repair"/>
    <property type="evidence" value="ECO:0007669"/>
    <property type="project" value="TreeGrafter"/>
</dbReference>
<evidence type="ECO:0000256" key="1">
    <source>
        <dbReference type="ARBA" id="ARBA00022741"/>
    </source>
</evidence>
<dbReference type="Pfam" id="PF00176">
    <property type="entry name" value="SNF2-rel_dom"/>
    <property type="match status" value="1"/>
</dbReference>
<dbReference type="SMART" id="SM00487">
    <property type="entry name" value="DEXDc"/>
    <property type="match status" value="1"/>
</dbReference>
<keyword evidence="1" id="KW-0547">Nucleotide-binding</keyword>
<dbReference type="InterPro" id="IPR050628">
    <property type="entry name" value="SNF2_RAD54_helicase_TF"/>
</dbReference>
<keyword evidence="12" id="KW-1185">Reference proteome</keyword>
<dbReference type="PROSITE" id="PS51192">
    <property type="entry name" value="HELICASE_ATP_BIND_1"/>
    <property type="match status" value="1"/>
</dbReference>